<gene>
    <name evidence="4" type="ORF">SIK69_07810</name>
</gene>
<evidence type="ECO:0000256" key="1">
    <source>
        <dbReference type="ARBA" id="ARBA00022679"/>
    </source>
</evidence>
<sequence>MTKINLVSLYYEANRITGANKRFDFFARSLLKRNDVKVIAVVKQGEEPAWADDVITVPRYDRLPAPVRRILHFVHLSFLCFKLDGIIINDFMPVPLFSARKKNYYQLVHDIRNFTEYNRALLKNISSYIQKMQWKKVSNILTVSEFTKTQLVDYCGVNPENVFVSYNGIEETIRVPLQRDIDFLYIATFEKRKNHKNLVLAFSEYVKNVDPNSKLVLVGRDLGYRGGVHTLIDDLSLADNVSIIDNISEKELLNLYERSCCFVSPSLYEGFGMPIIEAMYFGCNVACSNIAVFQEIAKEHADYFDPKDVMDIFRTLQISRGKNNDDAGQVTYVCNHFYWDAITDSFLQTMRN</sequence>
<name>A0ABU4QMM3_9ENTR</name>
<accession>A0ABU4QMM3</accession>
<evidence type="ECO:0000259" key="2">
    <source>
        <dbReference type="Pfam" id="PF00534"/>
    </source>
</evidence>
<feature type="domain" description="Glycosyltransferase subfamily 4-like N-terminal" evidence="3">
    <location>
        <begin position="18"/>
        <end position="170"/>
    </location>
</feature>
<dbReference type="Pfam" id="PF00534">
    <property type="entry name" value="Glycos_transf_1"/>
    <property type="match status" value="1"/>
</dbReference>
<evidence type="ECO:0000259" key="3">
    <source>
        <dbReference type="Pfam" id="PF13439"/>
    </source>
</evidence>
<comment type="caution">
    <text evidence="4">The sequence shown here is derived from an EMBL/GenBank/DDBJ whole genome shotgun (WGS) entry which is preliminary data.</text>
</comment>
<organism evidence="4 5">
    <name type="scientific">Scandinavium lactucae</name>
    <dbReference type="NCBI Taxonomy" id="3095028"/>
    <lineage>
        <taxon>Bacteria</taxon>
        <taxon>Pseudomonadati</taxon>
        <taxon>Pseudomonadota</taxon>
        <taxon>Gammaproteobacteria</taxon>
        <taxon>Enterobacterales</taxon>
        <taxon>Enterobacteriaceae</taxon>
        <taxon>Scandinavium</taxon>
    </lineage>
</organism>
<dbReference type="PANTHER" id="PTHR46401">
    <property type="entry name" value="GLYCOSYLTRANSFERASE WBBK-RELATED"/>
    <property type="match status" value="1"/>
</dbReference>
<dbReference type="Gene3D" id="3.40.50.2000">
    <property type="entry name" value="Glycogen Phosphorylase B"/>
    <property type="match status" value="2"/>
</dbReference>
<proteinExistence type="predicted"/>
<keyword evidence="1" id="KW-0808">Transferase</keyword>
<dbReference type="CDD" id="cd03809">
    <property type="entry name" value="GT4_MtfB-like"/>
    <property type="match status" value="1"/>
</dbReference>
<evidence type="ECO:0000313" key="4">
    <source>
        <dbReference type="EMBL" id="MDX6040102.1"/>
    </source>
</evidence>
<keyword evidence="5" id="KW-1185">Reference proteome</keyword>
<dbReference type="Proteomes" id="UP001275664">
    <property type="component" value="Unassembled WGS sequence"/>
</dbReference>
<dbReference type="SUPFAM" id="SSF53756">
    <property type="entry name" value="UDP-Glycosyltransferase/glycogen phosphorylase"/>
    <property type="match status" value="1"/>
</dbReference>
<dbReference type="EMBL" id="JAWXRD010000011">
    <property type="protein sequence ID" value="MDX6040102.1"/>
    <property type="molecule type" value="Genomic_DNA"/>
</dbReference>
<evidence type="ECO:0000313" key="5">
    <source>
        <dbReference type="Proteomes" id="UP001275664"/>
    </source>
</evidence>
<dbReference type="InterPro" id="IPR001296">
    <property type="entry name" value="Glyco_trans_1"/>
</dbReference>
<dbReference type="PANTHER" id="PTHR46401:SF2">
    <property type="entry name" value="GLYCOSYLTRANSFERASE WBBK-RELATED"/>
    <property type="match status" value="1"/>
</dbReference>
<dbReference type="Pfam" id="PF13439">
    <property type="entry name" value="Glyco_transf_4"/>
    <property type="match status" value="1"/>
</dbReference>
<dbReference type="RefSeq" id="WP_319785807.1">
    <property type="nucleotide sequence ID" value="NZ_JAWXRD010000011.1"/>
</dbReference>
<feature type="domain" description="Glycosyl transferase family 1" evidence="2">
    <location>
        <begin position="179"/>
        <end position="311"/>
    </location>
</feature>
<reference evidence="4 5" key="1">
    <citation type="submission" date="2023-11" db="EMBL/GenBank/DDBJ databases">
        <title>Scandinavium wanjuensis sp. nov., isolated from lettuce South Korea.</title>
        <authorList>
            <person name="Park J."/>
            <person name="Park S."/>
            <person name="Oh K.K."/>
            <person name="Cho G.S."/>
            <person name="Franz C.M.A.P."/>
        </authorList>
    </citation>
    <scope>NUCLEOTIDE SEQUENCE [LARGE SCALE GENOMIC DNA]</scope>
    <source>
        <strain evidence="4 5">V105_6</strain>
    </source>
</reference>
<dbReference type="InterPro" id="IPR028098">
    <property type="entry name" value="Glyco_trans_4-like_N"/>
</dbReference>
<protein>
    <submittedName>
        <fullName evidence="4">Glycosyltransferase family 1 protein</fullName>
    </submittedName>
</protein>